<sequence>MLKKLINFSSIVAIILLLSQTSLVAQDKPRASPPQTTSAEVNGKTITINYSSPSKKDRVIWGDLVKYDKVWRTGANEATTIEVSEDVKINGKALKKGKYSLFTIPREGKWTVIINSNANQWGAYSYKEGKDVLRFDVMPTSAAFSELFTIDISDRGVVTIAWDKLKVEFTVE</sequence>
<dbReference type="STRING" id="156994.SAMN04488028_104138"/>
<evidence type="ECO:0000313" key="2">
    <source>
        <dbReference type="EMBL" id="SHK30727.1"/>
    </source>
</evidence>
<accession>A0A1M6REE2</accession>
<dbReference type="EMBL" id="FRAA01000004">
    <property type="protein sequence ID" value="SHK30727.1"/>
    <property type="molecule type" value="Genomic_DNA"/>
</dbReference>
<dbReference type="InterPro" id="IPR021314">
    <property type="entry name" value="DUF2911"/>
</dbReference>
<name>A0A1M6REE2_REIAG</name>
<evidence type="ECO:0000313" key="3">
    <source>
        <dbReference type="Proteomes" id="UP000184474"/>
    </source>
</evidence>
<proteinExistence type="predicted"/>
<protein>
    <recommendedName>
        <fullName evidence="4">DUF2911 domain-containing protein</fullName>
    </recommendedName>
</protein>
<organism evidence="2 3">
    <name type="scientific">Reichenbachiella agariperforans</name>
    <dbReference type="NCBI Taxonomy" id="156994"/>
    <lineage>
        <taxon>Bacteria</taxon>
        <taxon>Pseudomonadati</taxon>
        <taxon>Bacteroidota</taxon>
        <taxon>Cytophagia</taxon>
        <taxon>Cytophagales</taxon>
        <taxon>Reichenbachiellaceae</taxon>
        <taxon>Reichenbachiella</taxon>
    </lineage>
</organism>
<dbReference type="Pfam" id="PF11138">
    <property type="entry name" value="DUF2911"/>
    <property type="match status" value="1"/>
</dbReference>
<reference evidence="3" key="1">
    <citation type="submission" date="2016-11" db="EMBL/GenBank/DDBJ databases">
        <authorList>
            <person name="Varghese N."/>
            <person name="Submissions S."/>
        </authorList>
    </citation>
    <scope>NUCLEOTIDE SEQUENCE [LARGE SCALE GENOMIC DNA]</scope>
    <source>
        <strain evidence="3">DSM 26134</strain>
    </source>
</reference>
<feature type="signal peptide" evidence="1">
    <location>
        <begin position="1"/>
        <end position="25"/>
    </location>
</feature>
<dbReference type="AlphaFoldDB" id="A0A1M6REE2"/>
<feature type="chain" id="PRO_5012793797" description="DUF2911 domain-containing protein" evidence="1">
    <location>
        <begin position="26"/>
        <end position="172"/>
    </location>
</feature>
<gene>
    <name evidence="2" type="ORF">SAMN04488028_104138</name>
</gene>
<evidence type="ECO:0008006" key="4">
    <source>
        <dbReference type="Google" id="ProtNLM"/>
    </source>
</evidence>
<keyword evidence="1" id="KW-0732">Signal</keyword>
<dbReference type="RefSeq" id="WP_073122744.1">
    <property type="nucleotide sequence ID" value="NZ_FRAA01000004.1"/>
</dbReference>
<dbReference type="Proteomes" id="UP000184474">
    <property type="component" value="Unassembled WGS sequence"/>
</dbReference>
<evidence type="ECO:0000256" key="1">
    <source>
        <dbReference type="SAM" id="SignalP"/>
    </source>
</evidence>
<keyword evidence="3" id="KW-1185">Reference proteome</keyword>